<dbReference type="RefSeq" id="WP_152774016.1">
    <property type="nucleotide sequence ID" value="NZ_VJZC01000220.1"/>
</dbReference>
<evidence type="ECO:0000256" key="10">
    <source>
        <dbReference type="SAM" id="Phobius"/>
    </source>
</evidence>
<dbReference type="GO" id="GO:0000155">
    <property type="term" value="F:phosphorelay sensor kinase activity"/>
    <property type="evidence" value="ECO:0007669"/>
    <property type="project" value="InterPro"/>
</dbReference>
<dbReference type="InterPro" id="IPR003594">
    <property type="entry name" value="HATPase_dom"/>
</dbReference>
<accession>A0A5N8XMN2</accession>
<reference evidence="13 14" key="1">
    <citation type="submission" date="2019-07" db="EMBL/GenBank/DDBJ databases">
        <title>New species of Amycolatopsis and Streptomyces.</title>
        <authorList>
            <person name="Duangmal K."/>
            <person name="Teo W.F.A."/>
            <person name="Lipun K."/>
        </authorList>
    </citation>
    <scope>NUCLEOTIDE SEQUENCE [LARGE SCALE GENOMIC DNA]</scope>
    <source>
        <strain evidence="13 14">NBRC 106415</strain>
    </source>
</reference>
<evidence type="ECO:0000313" key="14">
    <source>
        <dbReference type="Proteomes" id="UP000400924"/>
    </source>
</evidence>
<evidence type="ECO:0000256" key="3">
    <source>
        <dbReference type="ARBA" id="ARBA00022553"/>
    </source>
</evidence>
<evidence type="ECO:0000256" key="1">
    <source>
        <dbReference type="ARBA" id="ARBA00000085"/>
    </source>
</evidence>
<dbReference type="Gene3D" id="3.30.565.10">
    <property type="entry name" value="Histidine kinase-like ATPase, C-terminal domain"/>
    <property type="match status" value="1"/>
</dbReference>
<feature type="domain" description="Histidine kinase/HSP90-like ATPase" evidence="11">
    <location>
        <begin position="299"/>
        <end position="391"/>
    </location>
</feature>
<evidence type="ECO:0000256" key="7">
    <source>
        <dbReference type="ARBA" id="ARBA00022840"/>
    </source>
</evidence>
<keyword evidence="10" id="KW-0472">Membrane</keyword>
<dbReference type="EMBL" id="VJZC01000220">
    <property type="protein sequence ID" value="MPY60544.1"/>
    <property type="molecule type" value="Genomic_DNA"/>
</dbReference>
<evidence type="ECO:0000256" key="4">
    <source>
        <dbReference type="ARBA" id="ARBA00022679"/>
    </source>
</evidence>
<keyword evidence="8" id="KW-0902">Two-component regulatory system</keyword>
<feature type="transmembrane region" description="Helical" evidence="10">
    <location>
        <begin position="20"/>
        <end position="41"/>
    </location>
</feature>
<evidence type="ECO:0000259" key="11">
    <source>
        <dbReference type="Pfam" id="PF02518"/>
    </source>
</evidence>
<keyword evidence="10" id="KW-1133">Transmembrane helix</keyword>
<dbReference type="GO" id="GO:0046983">
    <property type="term" value="F:protein dimerization activity"/>
    <property type="evidence" value="ECO:0007669"/>
    <property type="project" value="InterPro"/>
</dbReference>
<feature type="transmembrane region" description="Helical" evidence="10">
    <location>
        <begin position="147"/>
        <end position="167"/>
    </location>
</feature>
<keyword evidence="14" id="KW-1185">Reference proteome</keyword>
<keyword evidence="4" id="KW-0808">Transferase</keyword>
<dbReference type="PANTHER" id="PTHR24421:SF10">
    <property type="entry name" value="NITRATE_NITRITE SENSOR PROTEIN NARQ"/>
    <property type="match status" value="1"/>
</dbReference>
<keyword evidence="5" id="KW-0547">Nucleotide-binding</keyword>
<evidence type="ECO:0000256" key="5">
    <source>
        <dbReference type="ARBA" id="ARBA00022741"/>
    </source>
</evidence>
<proteinExistence type="predicted"/>
<evidence type="ECO:0000256" key="9">
    <source>
        <dbReference type="SAM" id="MobiDB-lite"/>
    </source>
</evidence>
<evidence type="ECO:0000313" key="13">
    <source>
        <dbReference type="EMBL" id="MPY60544.1"/>
    </source>
</evidence>
<organism evidence="13 14">
    <name type="scientific">Streptomyces spongiae</name>
    <dbReference type="NCBI Taxonomy" id="565072"/>
    <lineage>
        <taxon>Bacteria</taxon>
        <taxon>Bacillati</taxon>
        <taxon>Actinomycetota</taxon>
        <taxon>Actinomycetes</taxon>
        <taxon>Kitasatosporales</taxon>
        <taxon>Streptomycetaceae</taxon>
        <taxon>Streptomyces</taxon>
    </lineage>
</organism>
<evidence type="ECO:0000256" key="6">
    <source>
        <dbReference type="ARBA" id="ARBA00022777"/>
    </source>
</evidence>
<dbReference type="SUPFAM" id="SSF55874">
    <property type="entry name" value="ATPase domain of HSP90 chaperone/DNA topoisomerase II/histidine kinase"/>
    <property type="match status" value="1"/>
</dbReference>
<keyword evidence="6 13" id="KW-0418">Kinase</keyword>
<protein>
    <recommendedName>
        <fullName evidence="2">histidine kinase</fullName>
        <ecNumber evidence="2">2.7.13.3</ecNumber>
    </recommendedName>
</protein>
<keyword evidence="10" id="KW-0812">Transmembrane</keyword>
<dbReference type="AlphaFoldDB" id="A0A5N8XMN2"/>
<keyword evidence="7" id="KW-0067">ATP-binding</keyword>
<comment type="catalytic activity">
    <reaction evidence="1">
        <text>ATP + protein L-histidine = ADP + protein N-phospho-L-histidine.</text>
        <dbReference type="EC" id="2.7.13.3"/>
    </reaction>
</comment>
<dbReference type="OrthoDB" id="227596at2"/>
<dbReference type="EC" id="2.7.13.3" evidence="2"/>
<dbReference type="Pfam" id="PF07730">
    <property type="entry name" value="HisKA_3"/>
    <property type="match status" value="1"/>
</dbReference>
<dbReference type="Pfam" id="PF02518">
    <property type="entry name" value="HATPase_c"/>
    <property type="match status" value="1"/>
</dbReference>
<keyword evidence="3" id="KW-0597">Phosphoprotein</keyword>
<dbReference type="GO" id="GO:0016020">
    <property type="term" value="C:membrane"/>
    <property type="evidence" value="ECO:0007669"/>
    <property type="project" value="InterPro"/>
</dbReference>
<sequence length="403" mass="42849">MTHAAPTPLQSHAARRWIPVALYTALGALWLLDTVLIGLQQHALTDWLPEATGLAALGLLLAPESRLSIEWRAGLAAAGSAAVTLGVALGRWPLPDWGLLETACLLVLIARTCRSVRRPGLAVALTAALGACVIDEPLRTEGTGITLTYPFLLTFAVGGAIGTGCYLRTLEARRARTVAAVRLAERLQLARELHDFVAHHVTGIVVQAQAADVIHQDAPHQVGPMLRNIAEAGQRTLDSMRRMVRVLREDDEAAAGRPGELYAELTTLVSAFCDQGDGSVARLEITALARRTRLLPEVESAVHRVVQEALTNVHRHAPGAQVTVRIHRTGDGLLRADVHNTAPPRPTTSPTGGTGGYGLTGLRERAQAVGGTLTAGPSDDGGWWIIAHFPALPVDADEALDRA</sequence>
<evidence type="ECO:0000259" key="12">
    <source>
        <dbReference type="Pfam" id="PF07730"/>
    </source>
</evidence>
<dbReference type="GO" id="GO:0005524">
    <property type="term" value="F:ATP binding"/>
    <property type="evidence" value="ECO:0007669"/>
    <property type="project" value="UniProtKB-KW"/>
</dbReference>
<dbReference type="Gene3D" id="1.20.5.1930">
    <property type="match status" value="1"/>
</dbReference>
<gene>
    <name evidence="13" type="ORF">FNH08_26330</name>
</gene>
<evidence type="ECO:0000256" key="8">
    <source>
        <dbReference type="ARBA" id="ARBA00023012"/>
    </source>
</evidence>
<feature type="domain" description="Signal transduction histidine kinase subgroup 3 dimerisation and phosphoacceptor" evidence="12">
    <location>
        <begin position="185"/>
        <end position="251"/>
    </location>
</feature>
<dbReference type="CDD" id="cd16917">
    <property type="entry name" value="HATPase_UhpB-NarQ-NarX-like"/>
    <property type="match status" value="1"/>
</dbReference>
<name>A0A5N8XMN2_9ACTN</name>
<dbReference type="InterPro" id="IPR036890">
    <property type="entry name" value="HATPase_C_sf"/>
</dbReference>
<dbReference type="InterPro" id="IPR050482">
    <property type="entry name" value="Sensor_HK_TwoCompSys"/>
</dbReference>
<feature type="region of interest" description="Disordered" evidence="9">
    <location>
        <begin position="336"/>
        <end position="357"/>
    </location>
</feature>
<dbReference type="InterPro" id="IPR011712">
    <property type="entry name" value="Sig_transdc_His_kin_sub3_dim/P"/>
</dbReference>
<evidence type="ECO:0000256" key="2">
    <source>
        <dbReference type="ARBA" id="ARBA00012438"/>
    </source>
</evidence>
<dbReference type="PANTHER" id="PTHR24421">
    <property type="entry name" value="NITRATE/NITRITE SENSOR PROTEIN NARX-RELATED"/>
    <property type="match status" value="1"/>
</dbReference>
<comment type="caution">
    <text evidence="13">The sequence shown here is derived from an EMBL/GenBank/DDBJ whole genome shotgun (WGS) entry which is preliminary data.</text>
</comment>
<dbReference type="Proteomes" id="UP000400924">
    <property type="component" value="Unassembled WGS sequence"/>
</dbReference>